<proteinExistence type="predicted"/>
<dbReference type="RefSeq" id="WP_117488851.1">
    <property type="nucleotide sequence ID" value="NZ_QVIG01000001.1"/>
</dbReference>
<evidence type="ECO:0000313" key="3">
    <source>
        <dbReference type="EMBL" id="RGD60692.1"/>
    </source>
</evidence>
<feature type="chain" id="PRO_5016637713" description="PBP domain-containing protein" evidence="1">
    <location>
        <begin position="29"/>
        <end position="346"/>
    </location>
</feature>
<reference evidence="3 4" key="1">
    <citation type="submission" date="2018-08" db="EMBL/GenBank/DDBJ databases">
        <title>Diversity &amp; Physiological Properties of Lignin-Decomposing Actinobacteria from Soil.</title>
        <authorList>
            <person name="Roh S.G."/>
            <person name="Kim S.B."/>
        </authorList>
    </citation>
    <scope>NUCLEOTIDE SEQUENCE [LARGE SCALE GENOMIC DNA]</scope>
    <source>
        <strain evidence="3 4">MMS17-GH009</strain>
    </source>
</reference>
<dbReference type="Pfam" id="PF12849">
    <property type="entry name" value="PBP_like_2"/>
    <property type="match status" value="1"/>
</dbReference>
<dbReference type="Gene3D" id="3.40.190.10">
    <property type="entry name" value="Periplasmic binding protein-like II"/>
    <property type="match status" value="1"/>
</dbReference>
<feature type="domain" description="PBP" evidence="2">
    <location>
        <begin position="35"/>
        <end position="206"/>
    </location>
</feature>
<evidence type="ECO:0000259" key="2">
    <source>
        <dbReference type="Pfam" id="PF12849"/>
    </source>
</evidence>
<gene>
    <name evidence="3" type="ORF">DR950_25575</name>
</gene>
<accession>A0A372ZZ11</accession>
<protein>
    <recommendedName>
        <fullName evidence="2">PBP domain-containing protein</fullName>
    </recommendedName>
</protein>
<evidence type="ECO:0000313" key="4">
    <source>
        <dbReference type="Proteomes" id="UP000263377"/>
    </source>
</evidence>
<dbReference type="Proteomes" id="UP000263377">
    <property type="component" value="Unassembled WGS sequence"/>
</dbReference>
<keyword evidence="1" id="KW-0732">Signal</keyword>
<evidence type="ECO:0000256" key="1">
    <source>
        <dbReference type="SAM" id="SignalP"/>
    </source>
</evidence>
<dbReference type="InterPro" id="IPR024370">
    <property type="entry name" value="PBP_domain"/>
</dbReference>
<dbReference type="EMBL" id="QVIG01000001">
    <property type="protein sequence ID" value="RGD60692.1"/>
    <property type="molecule type" value="Genomic_DNA"/>
</dbReference>
<dbReference type="AlphaFoldDB" id="A0A372ZZ11"/>
<feature type="signal peptide" evidence="1">
    <location>
        <begin position="1"/>
        <end position="28"/>
    </location>
</feature>
<keyword evidence="4" id="KW-1185">Reference proteome</keyword>
<dbReference type="SUPFAM" id="SSF53850">
    <property type="entry name" value="Periplasmic binding protein-like II"/>
    <property type="match status" value="1"/>
</dbReference>
<comment type="caution">
    <text evidence="3">The sequence shown here is derived from an EMBL/GenBank/DDBJ whole genome shotgun (WGS) entry which is preliminary data.</text>
</comment>
<organism evidence="3 4">
    <name type="scientific">Kitasatospora xanthocidica</name>
    <dbReference type="NCBI Taxonomy" id="83382"/>
    <lineage>
        <taxon>Bacteria</taxon>
        <taxon>Bacillati</taxon>
        <taxon>Actinomycetota</taxon>
        <taxon>Actinomycetes</taxon>
        <taxon>Kitasatosporales</taxon>
        <taxon>Streptomycetaceae</taxon>
        <taxon>Kitasatospora</taxon>
    </lineage>
</organism>
<sequence>MRKSMTKPGGVIAAAVMVAMTAGGTALADPVAGATPRAVDVVGVGDETTQILMNQVAASYNASLTDPAVPRLYSWDSRPSGTITTKSGGTPIARPFGVYGGMTTLNGYTSATVDFARSSRGAQQDDPPADGFVAYAKDVVTWAAPANGHAPANLSTQNLRDIYTCVVTTWNQIDPSLPNSTIKPYLPPIQSALTANFRSDINYGSPLGPGACVTWSMAPNQGSDPALSDPDALVPYSTGYFIGQAYQGQGGGSDVQGPLTPRSIDGIAPIDPQTKTISADALMTPYAAVLSNVVRDAEWTATDAHGVALRDIFSRNGWICRNGADAIKRSGFLPLPSIACGRYNHS</sequence>
<name>A0A372ZZ11_9ACTN</name>